<dbReference type="Proteomes" id="UP000326289">
    <property type="component" value="Unassembled WGS sequence"/>
</dbReference>
<evidence type="ECO:0008006" key="4">
    <source>
        <dbReference type="Google" id="ProtNLM"/>
    </source>
</evidence>
<name>A0A5N6JJX4_9EURO</name>
<evidence type="ECO:0000256" key="1">
    <source>
        <dbReference type="SAM" id="MobiDB-lite"/>
    </source>
</evidence>
<evidence type="ECO:0000313" key="3">
    <source>
        <dbReference type="Proteomes" id="UP000326289"/>
    </source>
</evidence>
<dbReference type="PANTHER" id="PTHR38116:SF1">
    <property type="entry name" value="BZIP DOMAIN-CONTAINING PROTEIN"/>
    <property type="match status" value="1"/>
</dbReference>
<dbReference type="PANTHER" id="PTHR38116">
    <property type="entry name" value="CHROMOSOME 7, WHOLE GENOME SHOTGUN SEQUENCE"/>
    <property type="match status" value="1"/>
</dbReference>
<accession>A0A5N6JJX4</accession>
<sequence length="379" mass="43377">MWVQEVWLTADSFYQIGIVPCVWPPTELRNISVYHKFTISVTFLCIPVNMASNSWLLMSERSAVEPVDHGVMAADEKLQRKRTQNRLNQRARRLRLRDKDQAHITANPRPFRVYRWRLEDEGHTPSGASSKHLNHGPAPNNTEWSEHSAPYLSVAPFSISNQVQRVLHGSSETEVSLPADHLLHLIQFNVLRGVHHAKVILAGSSAFIIPGIEKNEIRPGHLWFLGTSMYYATRPGLPESLLPTSLQMDIEHATWINFLPIPRMRDNLIAHENSFDHTEFVRDLLGDKIVDYMFGSLWSRKPPIASKLALTEGDDDDVTASRQGLILWGEPHRLESWEVTPGFIRKWAWAMEGCDELIASSNRWRMMRGEEPIRVSVCE</sequence>
<gene>
    <name evidence="2" type="ORF">BDV30DRAFT_202357</name>
</gene>
<proteinExistence type="predicted"/>
<protein>
    <recommendedName>
        <fullName evidence="4">BZIP domain-containing protein</fullName>
    </recommendedName>
</protein>
<dbReference type="InterPro" id="IPR021833">
    <property type="entry name" value="DUF3425"/>
</dbReference>
<organism evidence="2 3">
    <name type="scientific">Aspergillus minisclerotigenes</name>
    <dbReference type="NCBI Taxonomy" id="656917"/>
    <lineage>
        <taxon>Eukaryota</taxon>
        <taxon>Fungi</taxon>
        <taxon>Dikarya</taxon>
        <taxon>Ascomycota</taxon>
        <taxon>Pezizomycotina</taxon>
        <taxon>Eurotiomycetes</taxon>
        <taxon>Eurotiomycetidae</taxon>
        <taxon>Eurotiales</taxon>
        <taxon>Aspergillaceae</taxon>
        <taxon>Aspergillus</taxon>
        <taxon>Aspergillus subgen. Circumdati</taxon>
    </lineage>
</organism>
<evidence type="ECO:0000313" key="2">
    <source>
        <dbReference type="EMBL" id="KAB8279211.1"/>
    </source>
</evidence>
<dbReference type="Pfam" id="PF11905">
    <property type="entry name" value="DUF3425"/>
    <property type="match status" value="1"/>
</dbReference>
<feature type="region of interest" description="Disordered" evidence="1">
    <location>
        <begin position="122"/>
        <end position="145"/>
    </location>
</feature>
<dbReference type="AlphaFoldDB" id="A0A5N6JJX4"/>
<dbReference type="EMBL" id="ML732765">
    <property type="protein sequence ID" value="KAB8279211.1"/>
    <property type="molecule type" value="Genomic_DNA"/>
</dbReference>
<keyword evidence="3" id="KW-1185">Reference proteome</keyword>
<reference evidence="2 3" key="1">
    <citation type="submission" date="2019-04" db="EMBL/GenBank/DDBJ databases">
        <title>Fungal friends and foes A comparative genomics study of 23 Aspergillus species from section Flavi.</title>
        <authorList>
            <consortium name="DOE Joint Genome Institute"/>
            <person name="Kjaerbolling I."/>
            <person name="Vesth T.C."/>
            <person name="Frisvad J.C."/>
            <person name="Nybo J.L."/>
            <person name="Theobald S."/>
            <person name="Kildgaard S."/>
            <person name="Petersen T.I."/>
            <person name="Kuo A."/>
            <person name="Sato A."/>
            <person name="Lyhne E.K."/>
            <person name="Kogle M.E."/>
            <person name="Wiebenga A."/>
            <person name="Kun R.S."/>
            <person name="Lubbers R.J."/>
            <person name="Makela M.R."/>
            <person name="Barry K."/>
            <person name="Chovatia M."/>
            <person name="Clum A."/>
            <person name="Daum C."/>
            <person name="Haridas S."/>
            <person name="He G."/>
            <person name="LaButti K."/>
            <person name="Lipzen A."/>
            <person name="Mondo S."/>
            <person name="Pangilinan J."/>
            <person name="Riley R."/>
            <person name="Salamov A."/>
            <person name="Simmons B.A."/>
            <person name="Magnuson J.K."/>
            <person name="Henrissat B."/>
            <person name="Mortensen U.H."/>
            <person name="Larsen T.O."/>
            <person name="De vries R.P."/>
            <person name="Grigoriev I.V."/>
            <person name="Machida M."/>
            <person name="Baker S.E."/>
            <person name="Andersen M.R."/>
        </authorList>
    </citation>
    <scope>NUCLEOTIDE SEQUENCE [LARGE SCALE GENOMIC DNA]</scope>
    <source>
        <strain evidence="2 3">CBS 117635</strain>
    </source>
</reference>